<dbReference type="InterPro" id="IPR012337">
    <property type="entry name" value="RNaseH-like_sf"/>
</dbReference>
<protein>
    <submittedName>
        <fullName evidence="2">DNA polymerase I</fullName>
    </submittedName>
</protein>
<sequence length="344" mass="39318">MQATKWIAYVQVLSEEERINQYIDELVQAGKRMEEPLVLFLDTEIADFKTAYKRVSLIQVLPRDFDDVTILDVLDKPKCISHFIENVMLKSEITKIFHNAPFDLQFLGGEDCPSVTCTLKLCREVPYHIFPFKAFSLDAVAEQLISADTETPDEFKQTLLYTDKEEMQSSDWGVRPLSNEQLQYCAKDVVVLNYIHDRLCFILQPLSDLDSGSIESLEGRMNHISSQWKSLDSEMNHLQECLRSVMIKNEVLETPYHKLSTYDRTTTQVPLKVLASVISEKNADVDFQIVLTAKLLKELNKVGIDLSDFEHIKKGSVTVNKQPSWRLISKGGLHGKADSQKIVE</sequence>
<dbReference type="GO" id="GO:0003676">
    <property type="term" value="F:nucleic acid binding"/>
    <property type="evidence" value="ECO:0007669"/>
    <property type="project" value="InterPro"/>
</dbReference>
<accession>A0AAW2ZGD2</accession>
<gene>
    <name evidence="2" type="ORF">AKO1_015533</name>
</gene>
<dbReference type="EMBL" id="JAOPGA020001444">
    <property type="protein sequence ID" value="KAL0488495.1"/>
    <property type="molecule type" value="Genomic_DNA"/>
</dbReference>
<name>A0AAW2ZGD2_9EUKA</name>
<comment type="caution">
    <text evidence="2">The sequence shown here is derived from an EMBL/GenBank/DDBJ whole genome shotgun (WGS) entry which is preliminary data.</text>
</comment>
<evidence type="ECO:0000259" key="1">
    <source>
        <dbReference type="Pfam" id="PF01612"/>
    </source>
</evidence>
<dbReference type="Pfam" id="PF01612">
    <property type="entry name" value="DNA_pol_A_exo1"/>
    <property type="match status" value="1"/>
</dbReference>
<dbReference type="Proteomes" id="UP001431209">
    <property type="component" value="Unassembled WGS sequence"/>
</dbReference>
<dbReference type="InterPro" id="IPR002562">
    <property type="entry name" value="3'-5'_exonuclease_dom"/>
</dbReference>
<keyword evidence="3" id="KW-1185">Reference proteome</keyword>
<dbReference type="GO" id="GO:0006139">
    <property type="term" value="P:nucleobase-containing compound metabolic process"/>
    <property type="evidence" value="ECO:0007669"/>
    <property type="project" value="InterPro"/>
</dbReference>
<dbReference type="PANTHER" id="PTHR47649:SF1">
    <property type="entry name" value="RIBONUCLEASE D"/>
    <property type="match status" value="1"/>
</dbReference>
<dbReference type="PANTHER" id="PTHR47649">
    <property type="entry name" value="RIBONUCLEASE D"/>
    <property type="match status" value="1"/>
</dbReference>
<evidence type="ECO:0000313" key="3">
    <source>
        <dbReference type="Proteomes" id="UP001431209"/>
    </source>
</evidence>
<dbReference type="AlphaFoldDB" id="A0AAW2ZGD2"/>
<dbReference type="InterPro" id="IPR051086">
    <property type="entry name" value="RNase_D-like"/>
</dbReference>
<organism evidence="2 3">
    <name type="scientific">Acrasis kona</name>
    <dbReference type="NCBI Taxonomy" id="1008807"/>
    <lineage>
        <taxon>Eukaryota</taxon>
        <taxon>Discoba</taxon>
        <taxon>Heterolobosea</taxon>
        <taxon>Tetramitia</taxon>
        <taxon>Eutetramitia</taxon>
        <taxon>Acrasidae</taxon>
        <taxon>Acrasis</taxon>
    </lineage>
</organism>
<evidence type="ECO:0000313" key="2">
    <source>
        <dbReference type="EMBL" id="KAL0488495.1"/>
    </source>
</evidence>
<proteinExistence type="predicted"/>
<dbReference type="Gene3D" id="3.30.420.10">
    <property type="entry name" value="Ribonuclease H-like superfamily/Ribonuclease H"/>
    <property type="match status" value="1"/>
</dbReference>
<dbReference type="SUPFAM" id="SSF53098">
    <property type="entry name" value="Ribonuclease H-like"/>
    <property type="match status" value="1"/>
</dbReference>
<dbReference type="GO" id="GO:0008408">
    <property type="term" value="F:3'-5' exonuclease activity"/>
    <property type="evidence" value="ECO:0007669"/>
    <property type="project" value="InterPro"/>
</dbReference>
<reference evidence="2 3" key="1">
    <citation type="submission" date="2024-03" db="EMBL/GenBank/DDBJ databases">
        <title>The Acrasis kona genome and developmental transcriptomes reveal deep origins of eukaryotic multicellular pathways.</title>
        <authorList>
            <person name="Sheikh S."/>
            <person name="Fu C.-J."/>
            <person name="Brown M.W."/>
            <person name="Baldauf S.L."/>
        </authorList>
    </citation>
    <scope>NUCLEOTIDE SEQUENCE [LARGE SCALE GENOMIC DNA]</scope>
    <source>
        <strain evidence="2 3">ATCC MYA-3509</strain>
    </source>
</reference>
<feature type="domain" description="3'-5' exonuclease" evidence="1">
    <location>
        <begin position="23"/>
        <end position="199"/>
    </location>
</feature>
<dbReference type="InterPro" id="IPR036397">
    <property type="entry name" value="RNaseH_sf"/>
</dbReference>